<evidence type="ECO:0000313" key="13">
    <source>
        <dbReference type="EMBL" id="MDQ0394259.1"/>
    </source>
</evidence>
<dbReference type="EC" id="6.1.1.16" evidence="10"/>
<feature type="binding site" evidence="10">
    <location>
        <position position="29"/>
    </location>
    <ligand>
        <name>Zn(2+)</name>
        <dbReference type="ChEBI" id="CHEBI:29105"/>
    </ligand>
</feature>
<evidence type="ECO:0000256" key="5">
    <source>
        <dbReference type="ARBA" id="ARBA00022741"/>
    </source>
</evidence>
<comment type="similarity">
    <text evidence="1 10">Belongs to the class-I aminoacyl-tRNA synthetase family.</text>
</comment>
<dbReference type="InterPro" id="IPR009080">
    <property type="entry name" value="tRNAsynth_Ia_anticodon-bd"/>
</dbReference>
<feature type="domain" description="tRNA synthetases class I catalytic" evidence="11">
    <location>
        <begin position="16"/>
        <end position="357"/>
    </location>
</feature>
<dbReference type="EMBL" id="JAUSVK010000001">
    <property type="protein sequence ID" value="MDQ0394259.1"/>
    <property type="molecule type" value="Genomic_DNA"/>
</dbReference>
<dbReference type="RefSeq" id="WP_307430950.1">
    <property type="nucleotide sequence ID" value="NZ_JAUSVK010000001.1"/>
</dbReference>
<feature type="binding site" evidence="10">
    <location>
        <position position="270"/>
    </location>
    <ligand>
        <name>Zn(2+)</name>
        <dbReference type="ChEBI" id="CHEBI:29105"/>
    </ligand>
</feature>
<evidence type="ECO:0000256" key="3">
    <source>
        <dbReference type="ARBA" id="ARBA00022598"/>
    </source>
</evidence>
<keyword evidence="4 10" id="KW-0479">Metal-binding</keyword>
<evidence type="ECO:0000256" key="10">
    <source>
        <dbReference type="HAMAP-Rule" id="MF_00041"/>
    </source>
</evidence>
<comment type="caution">
    <text evidence="13">The sequence shown here is derived from an EMBL/GenBank/DDBJ whole genome shotgun (WGS) entry which is preliminary data.</text>
</comment>
<dbReference type="GO" id="GO:0004817">
    <property type="term" value="F:cysteine-tRNA ligase activity"/>
    <property type="evidence" value="ECO:0007669"/>
    <property type="project" value="UniProtKB-EC"/>
</dbReference>
<feature type="binding site" evidence="10">
    <location>
        <position position="274"/>
    </location>
    <ligand>
        <name>Zn(2+)</name>
        <dbReference type="ChEBI" id="CHEBI:29105"/>
    </ligand>
</feature>
<evidence type="ECO:0000256" key="8">
    <source>
        <dbReference type="ARBA" id="ARBA00022917"/>
    </source>
</evidence>
<keyword evidence="5 10" id="KW-0547">Nucleotide-binding</keyword>
<dbReference type="Pfam" id="PF01406">
    <property type="entry name" value="tRNA-synt_1e"/>
    <property type="match status" value="1"/>
</dbReference>
<keyword evidence="9 10" id="KW-0030">Aminoacyl-tRNA synthetase</keyword>
<evidence type="ECO:0000259" key="11">
    <source>
        <dbReference type="Pfam" id="PF01406"/>
    </source>
</evidence>
<dbReference type="Pfam" id="PF23493">
    <property type="entry name" value="CysS_C"/>
    <property type="match status" value="1"/>
</dbReference>
<evidence type="ECO:0000256" key="7">
    <source>
        <dbReference type="ARBA" id="ARBA00022840"/>
    </source>
</evidence>
<keyword evidence="7 10" id="KW-0067">ATP-binding</keyword>
<dbReference type="PRINTS" id="PR00983">
    <property type="entry name" value="TRNASYNTHCYS"/>
</dbReference>
<keyword evidence="3 10" id="KW-0436">Ligase</keyword>
<evidence type="ECO:0000256" key="6">
    <source>
        <dbReference type="ARBA" id="ARBA00022833"/>
    </source>
</evidence>
<proteinExistence type="inferred from homology"/>
<dbReference type="InterPro" id="IPR056411">
    <property type="entry name" value="CysS_C"/>
</dbReference>
<dbReference type="InterPro" id="IPR014729">
    <property type="entry name" value="Rossmann-like_a/b/a_fold"/>
</dbReference>
<comment type="subunit">
    <text evidence="2 10">Monomer.</text>
</comment>
<evidence type="ECO:0000256" key="9">
    <source>
        <dbReference type="ARBA" id="ARBA00023146"/>
    </source>
</evidence>
<dbReference type="InterPro" id="IPR032678">
    <property type="entry name" value="tRNA-synt_1_cat_dom"/>
</dbReference>
<sequence length="480" mass="53128">MALRLYDTRTRAKVDFQPADPDRVRLYVCGPTVYDFAHIGNARPIIVFDVLFRLLRRLYGAEHVTYARNITDVDDKINDRAAERGITIRDLTDGTLAQFHEDIRALGVLMPADVNTPGEPPQMVEPRATDHIEEMKAIIERLVARGVAYVAEEHVLFSVEAMGRIATAPRYGSLARRSLDEMLAGARVDVAPYKRDAMDFVLWKPSSGHQPGWPSPCGIATRGRPGWHIECSAMSMAKLLTPFGGGLACEDPARNVFDIHGGGIDLVFPHHENEIAQTCCALGTPLMATVWMHNGFLQVEGEKMSKSLGNFITIRELLASDRFGGRAWPGDVLRLAMLRTHYRQPIDWTVQALHEAHQTLLRWYEETPAGGAVDDGVIEALSDDLNMPAVLARLHQIGDPAARAASLAFLGFTNEVAALRGDSVVSDMLRADVEALLLARKTARAAKNWAESDRIRDELARLNIAVKDNKDGTTTWEVKP</sequence>
<reference evidence="13 14" key="1">
    <citation type="submission" date="2023-07" db="EMBL/GenBank/DDBJ databases">
        <title>Genomic Encyclopedia of Type Strains, Phase IV (KMG-IV): sequencing the most valuable type-strain genomes for metagenomic binning, comparative biology and taxonomic classification.</title>
        <authorList>
            <person name="Goeker M."/>
        </authorList>
    </citation>
    <scope>NUCLEOTIDE SEQUENCE [LARGE SCALE GENOMIC DNA]</scope>
    <source>
        <strain evidence="13 14">DSM 5896</strain>
    </source>
</reference>
<accession>A0ABU0FJG7</accession>
<evidence type="ECO:0000256" key="2">
    <source>
        <dbReference type="ARBA" id="ARBA00011245"/>
    </source>
</evidence>
<dbReference type="Gene3D" id="3.40.50.620">
    <property type="entry name" value="HUPs"/>
    <property type="match status" value="1"/>
</dbReference>
<evidence type="ECO:0000313" key="14">
    <source>
        <dbReference type="Proteomes" id="UP001237448"/>
    </source>
</evidence>
<dbReference type="HAMAP" id="MF_00041">
    <property type="entry name" value="Cys_tRNA_synth"/>
    <property type="match status" value="1"/>
</dbReference>
<dbReference type="Gene3D" id="1.20.120.1910">
    <property type="entry name" value="Cysteine-tRNA ligase, C-terminal anti-codon recognition domain"/>
    <property type="match status" value="1"/>
</dbReference>
<organism evidence="13 14">
    <name type="scientific">Labrys monachus</name>
    <dbReference type="NCBI Taxonomy" id="217067"/>
    <lineage>
        <taxon>Bacteria</taxon>
        <taxon>Pseudomonadati</taxon>
        <taxon>Pseudomonadota</taxon>
        <taxon>Alphaproteobacteria</taxon>
        <taxon>Hyphomicrobiales</taxon>
        <taxon>Xanthobacteraceae</taxon>
        <taxon>Labrys</taxon>
    </lineage>
</organism>
<keyword evidence="8 10" id="KW-0648">Protein biosynthesis</keyword>
<evidence type="ECO:0000259" key="12">
    <source>
        <dbReference type="Pfam" id="PF23493"/>
    </source>
</evidence>
<feature type="binding site" evidence="10">
    <location>
        <position position="306"/>
    </location>
    <ligand>
        <name>ATP</name>
        <dbReference type="ChEBI" id="CHEBI:30616"/>
    </ligand>
</feature>
<gene>
    <name evidence="10" type="primary">cysS</name>
    <name evidence="13" type="ORF">J3R73_004051</name>
</gene>
<dbReference type="SUPFAM" id="SSF52374">
    <property type="entry name" value="Nucleotidylyl transferase"/>
    <property type="match status" value="1"/>
</dbReference>
<feature type="short sequence motif" description="'HIGH' region" evidence="10">
    <location>
        <begin position="31"/>
        <end position="41"/>
    </location>
</feature>
<dbReference type="InterPro" id="IPR015803">
    <property type="entry name" value="Cys-tRNA-ligase"/>
</dbReference>
<dbReference type="NCBIfam" id="TIGR00435">
    <property type="entry name" value="cysS"/>
    <property type="match status" value="1"/>
</dbReference>
<dbReference type="PANTHER" id="PTHR10890:SF3">
    <property type="entry name" value="CYSTEINE--TRNA LIGASE, CYTOPLASMIC"/>
    <property type="match status" value="1"/>
</dbReference>
<dbReference type="Proteomes" id="UP001237448">
    <property type="component" value="Unassembled WGS sequence"/>
</dbReference>
<protein>
    <recommendedName>
        <fullName evidence="10">Cysteine--tRNA ligase</fullName>
        <ecNumber evidence="10">6.1.1.16</ecNumber>
    </recommendedName>
    <alternativeName>
        <fullName evidence="10">Cysteinyl-tRNA synthetase</fullName>
        <shortName evidence="10">CysRS</shortName>
    </alternativeName>
</protein>
<dbReference type="PANTHER" id="PTHR10890">
    <property type="entry name" value="CYSTEINYL-TRNA SYNTHETASE"/>
    <property type="match status" value="1"/>
</dbReference>
<comment type="subcellular location">
    <subcellularLocation>
        <location evidence="10">Cytoplasm</location>
    </subcellularLocation>
</comment>
<comment type="cofactor">
    <cofactor evidence="10">
        <name>Zn(2+)</name>
        <dbReference type="ChEBI" id="CHEBI:29105"/>
    </cofactor>
    <text evidence="10">Binds 1 zinc ion per subunit.</text>
</comment>
<feature type="binding site" evidence="10">
    <location>
        <position position="231"/>
    </location>
    <ligand>
        <name>Zn(2+)</name>
        <dbReference type="ChEBI" id="CHEBI:29105"/>
    </ligand>
</feature>
<dbReference type="SUPFAM" id="SSF47323">
    <property type="entry name" value="Anticodon-binding domain of a subclass of class I aminoacyl-tRNA synthetases"/>
    <property type="match status" value="1"/>
</dbReference>
<keyword evidence="6 10" id="KW-0862">Zinc</keyword>
<keyword evidence="10" id="KW-0963">Cytoplasm</keyword>
<keyword evidence="14" id="KW-1185">Reference proteome</keyword>
<dbReference type="CDD" id="cd00672">
    <property type="entry name" value="CysRS_core"/>
    <property type="match status" value="1"/>
</dbReference>
<evidence type="ECO:0000256" key="4">
    <source>
        <dbReference type="ARBA" id="ARBA00022723"/>
    </source>
</evidence>
<feature type="domain" description="Cysteinyl-tRNA ligase anticodon binding" evidence="12">
    <location>
        <begin position="429"/>
        <end position="472"/>
    </location>
</feature>
<feature type="short sequence motif" description="'KMSKS' region" evidence="10">
    <location>
        <begin position="303"/>
        <end position="307"/>
    </location>
</feature>
<dbReference type="InterPro" id="IPR024909">
    <property type="entry name" value="Cys-tRNA/MSH_ligase"/>
</dbReference>
<name>A0ABU0FJG7_9HYPH</name>
<comment type="catalytic activity">
    <reaction evidence="10">
        <text>tRNA(Cys) + L-cysteine + ATP = L-cysteinyl-tRNA(Cys) + AMP + diphosphate</text>
        <dbReference type="Rhea" id="RHEA:17773"/>
        <dbReference type="Rhea" id="RHEA-COMP:9661"/>
        <dbReference type="Rhea" id="RHEA-COMP:9679"/>
        <dbReference type="ChEBI" id="CHEBI:30616"/>
        <dbReference type="ChEBI" id="CHEBI:33019"/>
        <dbReference type="ChEBI" id="CHEBI:35235"/>
        <dbReference type="ChEBI" id="CHEBI:78442"/>
        <dbReference type="ChEBI" id="CHEBI:78517"/>
        <dbReference type="ChEBI" id="CHEBI:456215"/>
        <dbReference type="EC" id="6.1.1.16"/>
    </reaction>
</comment>
<evidence type="ECO:0000256" key="1">
    <source>
        <dbReference type="ARBA" id="ARBA00005594"/>
    </source>
</evidence>